<dbReference type="InterPro" id="IPR045518">
    <property type="entry name" value="2EXR"/>
</dbReference>
<accession>A0AAW0Q500</accession>
<proteinExistence type="predicted"/>
<dbReference type="Pfam" id="PF20150">
    <property type="entry name" value="2EXR"/>
    <property type="match status" value="1"/>
</dbReference>
<comment type="caution">
    <text evidence="2">The sequence shown here is derived from an EMBL/GenBank/DDBJ whole genome shotgun (WGS) entry which is preliminary data.</text>
</comment>
<organism evidence="2 3">
    <name type="scientific">Apiospora kogelbergensis</name>
    <dbReference type="NCBI Taxonomy" id="1337665"/>
    <lineage>
        <taxon>Eukaryota</taxon>
        <taxon>Fungi</taxon>
        <taxon>Dikarya</taxon>
        <taxon>Ascomycota</taxon>
        <taxon>Pezizomycotina</taxon>
        <taxon>Sordariomycetes</taxon>
        <taxon>Xylariomycetidae</taxon>
        <taxon>Amphisphaeriales</taxon>
        <taxon>Apiosporaceae</taxon>
        <taxon>Apiospora</taxon>
    </lineage>
</organism>
<feature type="domain" description="2EXR" evidence="1">
    <location>
        <begin position="23"/>
        <end position="108"/>
    </location>
</feature>
<evidence type="ECO:0000313" key="2">
    <source>
        <dbReference type="EMBL" id="KAK8092889.1"/>
    </source>
</evidence>
<dbReference type="Proteomes" id="UP001392437">
    <property type="component" value="Unassembled WGS sequence"/>
</dbReference>
<gene>
    <name evidence="2" type="ORF">PG999_014476</name>
</gene>
<evidence type="ECO:0000259" key="1">
    <source>
        <dbReference type="Pfam" id="PF20150"/>
    </source>
</evidence>
<keyword evidence="3" id="KW-1185">Reference proteome</keyword>
<dbReference type="AlphaFoldDB" id="A0AAW0Q500"/>
<sequence>MDFLTSFQNALKWVSKPFEPAEFKQFSRLPVEVRLMIWRASWTPKVIQSKAVATRGHDHVHSYPGKPKRNLPVTLWVNRESRKETRRWYRKITNQFVDSYFNEEMDTLRLYSCKLNTLGPSTLFRVQSLILSTCDSDSYWLQTPRNQPQYMTMGNLLHNFKPRYMPSLTHLKLEAREYEIGKVRKALRDSIRRPLFFRYEGGAGGVWIVPNLEWRRCSNGGPHTRYSCKLICPYLMGIEVYFWGPRKAACFIREEARAAKHRAWLQFVSFTLWRALVLGLPLAKDAVDALVTGRQTDYLQ</sequence>
<reference evidence="2 3" key="1">
    <citation type="submission" date="2023-01" db="EMBL/GenBank/DDBJ databases">
        <title>Analysis of 21 Apiospora genomes using comparative genomics revels a genus with tremendous synthesis potential of carbohydrate active enzymes and secondary metabolites.</title>
        <authorList>
            <person name="Sorensen T."/>
        </authorList>
    </citation>
    <scope>NUCLEOTIDE SEQUENCE [LARGE SCALE GENOMIC DNA]</scope>
    <source>
        <strain evidence="2 3">CBS 117206</strain>
    </source>
</reference>
<name>A0AAW0Q500_9PEZI</name>
<dbReference type="PANTHER" id="PTHR35910:SF1">
    <property type="entry name" value="2EXR DOMAIN-CONTAINING PROTEIN"/>
    <property type="match status" value="1"/>
</dbReference>
<evidence type="ECO:0000313" key="3">
    <source>
        <dbReference type="Proteomes" id="UP001392437"/>
    </source>
</evidence>
<dbReference type="EMBL" id="JAQQWP010000012">
    <property type="protein sequence ID" value="KAK8092889.1"/>
    <property type="molecule type" value="Genomic_DNA"/>
</dbReference>
<protein>
    <recommendedName>
        <fullName evidence="1">2EXR domain-containing protein</fullName>
    </recommendedName>
</protein>
<dbReference type="PANTHER" id="PTHR35910">
    <property type="entry name" value="2EXR DOMAIN-CONTAINING PROTEIN"/>
    <property type="match status" value="1"/>
</dbReference>